<dbReference type="Proteomes" id="UP001367676">
    <property type="component" value="Unassembled WGS sequence"/>
</dbReference>
<keyword evidence="2" id="KW-1185">Reference proteome</keyword>
<name>A0AAN9Y0D4_9HEMI</name>
<reference evidence="1 2" key="1">
    <citation type="submission" date="2024-03" db="EMBL/GenBank/DDBJ databases">
        <title>Adaptation during the transition from Ophiocordyceps entomopathogen to insect associate is accompanied by gene loss and intensified selection.</title>
        <authorList>
            <person name="Ward C.M."/>
            <person name="Onetto C.A."/>
            <person name="Borneman A.R."/>
        </authorList>
    </citation>
    <scope>NUCLEOTIDE SEQUENCE [LARGE SCALE GENOMIC DNA]</scope>
    <source>
        <strain evidence="1">AWRI1</strain>
        <tissue evidence="1">Single Adult Female</tissue>
    </source>
</reference>
<comment type="caution">
    <text evidence="1">The sequence shown here is derived from an EMBL/GenBank/DDBJ whole genome shotgun (WGS) entry which is preliminary data.</text>
</comment>
<organism evidence="1 2">
    <name type="scientific">Parthenolecanium corni</name>
    <dbReference type="NCBI Taxonomy" id="536013"/>
    <lineage>
        <taxon>Eukaryota</taxon>
        <taxon>Metazoa</taxon>
        <taxon>Ecdysozoa</taxon>
        <taxon>Arthropoda</taxon>
        <taxon>Hexapoda</taxon>
        <taxon>Insecta</taxon>
        <taxon>Pterygota</taxon>
        <taxon>Neoptera</taxon>
        <taxon>Paraneoptera</taxon>
        <taxon>Hemiptera</taxon>
        <taxon>Sternorrhyncha</taxon>
        <taxon>Coccoidea</taxon>
        <taxon>Coccidae</taxon>
        <taxon>Parthenolecanium</taxon>
    </lineage>
</organism>
<evidence type="ECO:0000313" key="2">
    <source>
        <dbReference type="Proteomes" id="UP001367676"/>
    </source>
</evidence>
<accession>A0AAN9Y0D4</accession>
<protein>
    <submittedName>
        <fullName evidence="1">Uncharacterized protein</fullName>
    </submittedName>
</protein>
<sequence length="79" mass="9145">MDSKKSNPPSKLNEPGWRRNFISAFRRSLSEKTKSAELKMNNVLHNDPPSPEDVTLTTGTVKKKKKPFEIFRKSCMNFF</sequence>
<dbReference type="EMBL" id="JBBCAQ010000034">
    <property type="protein sequence ID" value="KAK7579806.1"/>
    <property type="molecule type" value="Genomic_DNA"/>
</dbReference>
<proteinExistence type="predicted"/>
<dbReference type="AlphaFoldDB" id="A0AAN9Y0D4"/>
<evidence type="ECO:0000313" key="1">
    <source>
        <dbReference type="EMBL" id="KAK7579806.1"/>
    </source>
</evidence>
<gene>
    <name evidence="1" type="ORF">V9T40_000435</name>
</gene>